<name>A0AAX4L0K4_9CREN</name>
<dbReference type="EMBL" id="CP146016">
    <property type="protein sequence ID" value="WWQ60495.1"/>
    <property type="molecule type" value="Genomic_DNA"/>
</dbReference>
<reference evidence="3 4" key="1">
    <citation type="submission" date="2024-02" db="EMBL/GenBank/DDBJ databases">
        <title>STSV induces naive adaptation in Sulfolobus.</title>
        <authorList>
            <person name="Xiang X."/>
            <person name="Song M."/>
        </authorList>
    </citation>
    <scope>NUCLEOTIDE SEQUENCE [LARGE SCALE GENOMIC DNA]</scope>
    <source>
        <strain evidence="3 4">RT2</strain>
    </source>
</reference>
<dbReference type="AlphaFoldDB" id="A0AAX4L0K4"/>
<dbReference type="GO" id="GO:0005524">
    <property type="term" value="F:ATP binding"/>
    <property type="evidence" value="ECO:0007669"/>
    <property type="project" value="UniProtKB-KW"/>
</dbReference>
<dbReference type="InterPro" id="IPR003593">
    <property type="entry name" value="AAA+_ATPase"/>
</dbReference>
<dbReference type="Gene3D" id="1.10.8.730">
    <property type="match status" value="1"/>
</dbReference>
<accession>A0AAX4L0K4</accession>
<proteinExistence type="inferred from homology"/>
<dbReference type="PANTHER" id="PTHR30121:SF6">
    <property type="entry name" value="SLR6007 PROTEIN"/>
    <property type="match status" value="1"/>
</dbReference>
<dbReference type="Pfam" id="PF03135">
    <property type="entry name" value="CagE_TrbE_VirB"/>
    <property type="match status" value="1"/>
</dbReference>
<evidence type="ECO:0000313" key="4">
    <source>
        <dbReference type="Proteomes" id="UP001432202"/>
    </source>
</evidence>
<feature type="domain" description="AAA+ ATPase" evidence="2">
    <location>
        <begin position="308"/>
        <end position="617"/>
    </location>
</feature>
<evidence type="ECO:0000313" key="3">
    <source>
        <dbReference type="EMBL" id="WWQ60495.1"/>
    </source>
</evidence>
<comment type="similarity">
    <text evidence="1">Belongs to the TrbE/VirB4 family.</text>
</comment>
<keyword evidence="3" id="KW-0067">ATP-binding</keyword>
<dbReference type="Proteomes" id="UP001432202">
    <property type="component" value="Chromosome"/>
</dbReference>
<gene>
    <name evidence="3" type="ORF">V6M85_13860</name>
</gene>
<keyword evidence="4" id="KW-1185">Reference proteome</keyword>
<keyword evidence="3" id="KW-0547">Nucleotide-binding</keyword>
<dbReference type="SUPFAM" id="SSF52540">
    <property type="entry name" value="P-loop containing nucleoside triphosphate hydrolases"/>
    <property type="match status" value="1"/>
</dbReference>
<organism evidence="3 4">
    <name type="scientific">Sulfolobus tengchongensis</name>
    <dbReference type="NCBI Taxonomy" id="207809"/>
    <lineage>
        <taxon>Archaea</taxon>
        <taxon>Thermoproteota</taxon>
        <taxon>Thermoprotei</taxon>
        <taxon>Sulfolobales</taxon>
        <taxon>Sulfolobaceae</taxon>
        <taxon>Sulfolobus</taxon>
    </lineage>
</organism>
<dbReference type="InterPro" id="IPR051162">
    <property type="entry name" value="T4SS_component"/>
</dbReference>
<dbReference type="Pfam" id="PF12846">
    <property type="entry name" value="AAA_10"/>
    <property type="match status" value="1"/>
</dbReference>
<dbReference type="InterPro" id="IPR018145">
    <property type="entry name" value="CagE_TrbE_VirB_cntrl_dom"/>
</dbReference>
<evidence type="ECO:0000259" key="2">
    <source>
        <dbReference type="SMART" id="SM00382"/>
    </source>
</evidence>
<dbReference type="RefSeq" id="WP_338601351.1">
    <property type="nucleotide sequence ID" value="NZ_CP146016.1"/>
</dbReference>
<dbReference type="SMART" id="SM00382">
    <property type="entry name" value="AAA"/>
    <property type="match status" value="1"/>
</dbReference>
<dbReference type="InterPro" id="IPR027417">
    <property type="entry name" value="P-loop_NTPase"/>
</dbReference>
<protein>
    <submittedName>
        <fullName evidence="3">ATP-binding protein</fullName>
    </submittedName>
</protein>
<evidence type="ECO:0000256" key="1">
    <source>
        <dbReference type="ARBA" id="ARBA00006512"/>
    </source>
</evidence>
<dbReference type="PANTHER" id="PTHR30121">
    <property type="entry name" value="UNCHARACTERIZED PROTEIN YJGR-RELATED"/>
    <property type="match status" value="1"/>
</dbReference>
<sequence>MSIFNSILKKQTSQQQQPRKMKYYKLYGTPYLLLDINERDNKLRELASILSQAERGYIYSRKFRSVYEFLGEHFDIVQSEYVLATEKDMNLEPTSEPQRPKLIREYDKYIETEQGFARVLVGYSFSTKIREAALSFYPEKITPKMFEVFLQFNKVPTSSIRNYLTSLEVKKARMSRYASASTSIEEMLTRSERLKKDIDELASDTFKFRVLIVVHTDTKQELDTATKEVVQKAQENGILLDIPCCAQGDLYYLRSNISYRYSSGISTAKLYPLAGTSLVEGDKSVFLGVDDKGNPIAIDYFASVNGRQNPHWCIIGTTGAGKTTSASALIYRSLKVYEDIYIFIIDPMANFNRFFEDLADLNIVFSDDRDLGLDPIRLVAENVVSSGNIADFITEQYGIPHELRGLLVSLIEQSKTLKELLENVEDFANKKSATEYRKLYNYLLNMVTGADKKIYLGEPIDLKGKKFVILGLKTEDARKKRIASALLMLYAYSMINRLPRDVKKVLLIDEAHFLFESEPISEIIALIYRTARALRTSMITMTQLIQHYKLNKYSDEAFKLANNKLLLKQERESAEDLKALAKASDEEIDLILKASRGKGILLSGNIRAPIQILLTEEEKMKWRTE</sequence>
<dbReference type="Gene3D" id="3.40.50.300">
    <property type="entry name" value="P-loop containing nucleotide triphosphate hydrolases"/>
    <property type="match status" value="1"/>
</dbReference>
<dbReference type="GeneID" id="89337875"/>